<dbReference type="InterPro" id="IPR022644">
    <property type="entry name" value="De-COase2_N"/>
</dbReference>
<evidence type="ECO:0000313" key="5">
    <source>
        <dbReference type="Proteomes" id="UP000753256"/>
    </source>
</evidence>
<organism evidence="4 5">
    <name type="scientific">Enorma phocaeensis</name>
    <dbReference type="NCBI Taxonomy" id="1871019"/>
    <lineage>
        <taxon>Bacteria</taxon>
        <taxon>Bacillati</taxon>
        <taxon>Actinomycetota</taxon>
        <taxon>Coriobacteriia</taxon>
        <taxon>Coriobacteriales</taxon>
        <taxon>Coriobacteriaceae</taxon>
        <taxon>Enorma</taxon>
    </lineage>
</organism>
<dbReference type="Pfam" id="PF02784">
    <property type="entry name" value="Orn_Arg_deC_N"/>
    <property type="match status" value="1"/>
</dbReference>
<comment type="caution">
    <text evidence="4">The sequence shown here is derived from an EMBL/GenBank/DDBJ whole genome shotgun (WGS) entry which is preliminary data.</text>
</comment>
<dbReference type="InterPro" id="IPR009006">
    <property type="entry name" value="Ala_racemase/Decarboxylase_C"/>
</dbReference>
<dbReference type="SUPFAM" id="SSF51419">
    <property type="entry name" value="PLP-binding barrel"/>
    <property type="match status" value="1"/>
</dbReference>
<dbReference type="RefSeq" id="WP_273190006.1">
    <property type="nucleotide sequence ID" value="NZ_DYUZ01000022.1"/>
</dbReference>
<evidence type="ECO:0000256" key="1">
    <source>
        <dbReference type="ARBA" id="ARBA00001933"/>
    </source>
</evidence>
<dbReference type="GO" id="GO:0008836">
    <property type="term" value="F:diaminopimelate decarboxylase activity"/>
    <property type="evidence" value="ECO:0007669"/>
    <property type="project" value="TreeGrafter"/>
</dbReference>
<dbReference type="EMBL" id="DYUZ01000022">
    <property type="protein sequence ID" value="HJG37303.1"/>
    <property type="molecule type" value="Genomic_DNA"/>
</dbReference>
<dbReference type="GO" id="GO:0009089">
    <property type="term" value="P:lysine biosynthetic process via diaminopimelate"/>
    <property type="evidence" value="ECO:0007669"/>
    <property type="project" value="TreeGrafter"/>
</dbReference>
<proteinExistence type="predicted"/>
<dbReference type="GO" id="GO:0008784">
    <property type="term" value="F:alanine racemase activity"/>
    <property type="evidence" value="ECO:0007669"/>
    <property type="project" value="UniProtKB-EC"/>
</dbReference>
<protein>
    <submittedName>
        <fullName evidence="4">Alanine racemase</fullName>
        <ecNumber evidence="4">5.1.1.1</ecNumber>
    </submittedName>
</protein>
<accession>A0A921IUC0</accession>
<feature type="domain" description="Orn/DAP/Arg decarboxylase 2 N-terminal" evidence="3">
    <location>
        <begin position="36"/>
        <end position="267"/>
    </location>
</feature>
<dbReference type="Proteomes" id="UP000753256">
    <property type="component" value="Unassembled WGS sequence"/>
</dbReference>
<dbReference type="Gene3D" id="3.20.20.10">
    <property type="entry name" value="Alanine racemase"/>
    <property type="match status" value="1"/>
</dbReference>
<dbReference type="AlphaFoldDB" id="A0A921IUC0"/>
<gene>
    <name evidence="4" type="ORF">K8V70_05520</name>
</gene>
<evidence type="ECO:0000259" key="3">
    <source>
        <dbReference type="Pfam" id="PF02784"/>
    </source>
</evidence>
<dbReference type="PANTHER" id="PTHR43727:SF2">
    <property type="entry name" value="GROUP IV DECARBOXYLASE"/>
    <property type="match status" value="1"/>
</dbReference>
<evidence type="ECO:0000313" key="4">
    <source>
        <dbReference type="EMBL" id="HJG37303.1"/>
    </source>
</evidence>
<dbReference type="SUPFAM" id="SSF50621">
    <property type="entry name" value="Alanine racemase C-terminal domain-like"/>
    <property type="match status" value="1"/>
</dbReference>
<name>A0A921IUC0_9ACTN</name>
<dbReference type="Gene3D" id="2.40.37.10">
    <property type="entry name" value="Lyase, Ornithine Decarboxylase, Chain A, domain 1"/>
    <property type="match status" value="1"/>
</dbReference>
<keyword evidence="2" id="KW-0663">Pyridoxal phosphate</keyword>
<evidence type="ECO:0000256" key="2">
    <source>
        <dbReference type="ARBA" id="ARBA00022898"/>
    </source>
</evidence>
<reference evidence="4" key="2">
    <citation type="submission" date="2021-09" db="EMBL/GenBank/DDBJ databases">
        <authorList>
            <person name="Gilroy R."/>
        </authorList>
    </citation>
    <scope>NUCLEOTIDE SEQUENCE</scope>
    <source>
        <strain evidence="4">ChiHjej13B12-9602</strain>
    </source>
</reference>
<keyword evidence="4" id="KW-0413">Isomerase</keyword>
<reference evidence="4" key="1">
    <citation type="journal article" date="2021" name="PeerJ">
        <title>Extensive microbial diversity within the chicken gut microbiome revealed by metagenomics and culture.</title>
        <authorList>
            <person name="Gilroy R."/>
            <person name="Ravi A."/>
            <person name="Getino M."/>
            <person name="Pursley I."/>
            <person name="Horton D.L."/>
            <person name="Alikhan N.F."/>
            <person name="Baker D."/>
            <person name="Gharbi K."/>
            <person name="Hall N."/>
            <person name="Watson M."/>
            <person name="Adriaenssens E.M."/>
            <person name="Foster-Nyarko E."/>
            <person name="Jarju S."/>
            <person name="Secka A."/>
            <person name="Antonio M."/>
            <person name="Oren A."/>
            <person name="Chaudhuri R.R."/>
            <person name="La Ragione R."/>
            <person name="Hildebrand F."/>
            <person name="Pallen M.J."/>
        </authorList>
    </citation>
    <scope>NUCLEOTIDE SEQUENCE</scope>
    <source>
        <strain evidence="4">ChiHjej13B12-9602</strain>
    </source>
</reference>
<comment type="cofactor">
    <cofactor evidence="1">
        <name>pyridoxal 5'-phosphate</name>
        <dbReference type="ChEBI" id="CHEBI:597326"/>
    </cofactor>
</comment>
<dbReference type="InterPro" id="IPR029066">
    <property type="entry name" value="PLP-binding_barrel"/>
</dbReference>
<dbReference type="EC" id="5.1.1.1" evidence="4"/>
<sequence length="427" mass="45689">MTTATIAPTITSLADDTLRELAGSFGTPLFVFDERELAQRVSHLRNMLPERTGLCFAAKANPFVLPELTPLIDRLEICSPGEYRICRALGLPHDKIVVSGVHKSEEIVDAALSNPTPPAAITIESTAQLDLVTRVAMARGKRAPILLRLTSGNQFGLDRAELMSTVRKLRKALCVNLLGIQFFSGTQKTSLKRLQRELDGLDKLVAELGEELGWTPCELEIGPGLPVSYFEGDAFDEAAFIESFSGMLENMAFSGSITLELGRSLTASCGTYLTRVVDTKVNAGQRYAIVDGGIHQLVYYGQSMAMKQPPCHLLDAGTAAGAVTGATSAGAAAGASAPDDAVESWNICGSLCTVNDILAKQLPLAGLDTGSILAFRFAGAYCMTEGISLFLSRDLPKVVVLKHDDEPVLVRDGLRTDIINTPLHPLG</sequence>
<dbReference type="PANTHER" id="PTHR43727">
    <property type="entry name" value="DIAMINOPIMELATE DECARBOXYLASE"/>
    <property type="match status" value="1"/>
</dbReference>